<evidence type="ECO:0000256" key="3">
    <source>
        <dbReference type="ARBA" id="ARBA00023002"/>
    </source>
</evidence>
<keyword evidence="3" id="KW-0560">Oxidoreductase</keyword>
<keyword evidence="2" id="KW-0274">FAD</keyword>
<evidence type="ECO:0000259" key="6">
    <source>
        <dbReference type="Pfam" id="PF07992"/>
    </source>
</evidence>
<comment type="caution">
    <text evidence="7">The sequence shown here is derived from an EMBL/GenBank/DDBJ whole genome shotgun (WGS) entry which is preliminary data.</text>
</comment>
<dbReference type="PRINTS" id="PR00368">
    <property type="entry name" value="FADPNR"/>
</dbReference>
<name>A0A1F4XGM1_9BACT</name>
<evidence type="ECO:0000256" key="2">
    <source>
        <dbReference type="ARBA" id="ARBA00022827"/>
    </source>
</evidence>
<dbReference type="Pfam" id="PF07992">
    <property type="entry name" value="Pyr_redox_2"/>
    <property type="match status" value="1"/>
</dbReference>
<dbReference type="InterPro" id="IPR008255">
    <property type="entry name" value="Pyr_nucl-diS_OxRdtase_2_AS"/>
</dbReference>
<dbReference type="GO" id="GO:0016668">
    <property type="term" value="F:oxidoreductase activity, acting on a sulfur group of donors, NAD(P) as acceptor"/>
    <property type="evidence" value="ECO:0007669"/>
    <property type="project" value="UniProtKB-ARBA"/>
</dbReference>
<reference evidence="7 8" key="1">
    <citation type="journal article" date="2016" name="Nat. Commun.">
        <title>Thousands of microbial genomes shed light on interconnected biogeochemical processes in an aquifer system.</title>
        <authorList>
            <person name="Anantharaman K."/>
            <person name="Brown C.T."/>
            <person name="Hug L.A."/>
            <person name="Sharon I."/>
            <person name="Castelle C.J."/>
            <person name="Probst A.J."/>
            <person name="Thomas B.C."/>
            <person name="Singh A."/>
            <person name="Wilkins M.J."/>
            <person name="Karaoz U."/>
            <person name="Brodie E.L."/>
            <person name="Williams K.H."/>
            <person name="Hubbard S.S."/>
            <person name="Banfield J.F."/>
        </authorList>
    </citation>
    <scope>NUCLEOTIDE SEQUENCE [LARGE SCALE GENOMIC DNA]</scope>
</reference>
<proteinExistence type="predicted"/>
<feature type="domain" description="FAD/NAD(P)-binding" evidence="6">
    <location>
        <begin position="2"/>
        <end position="285"/>
    </location>
</feature>
<dbReference type="PRINTS" id="PR00469">
    <property type="entry name" value="PNDRDTASEII"/>
</dbReference>
<dbReference type="InterPro" id="IPR050097">
    <property type="entry name" value="Ferredoxin-NADP_redctase_2"/>
</dbReference>
<sequence>MFDLAIIGGGPAGVAAGVYAARKRLKTILIAEVIGGQSTDSQDIQNWIGTPHIAGLEFQKALEGHMRTYADDIVELHIGEKAELIEKAGDEFSIRTNKGIHKARAVLVASGGSRKKLGVPGALEFENKGVTYCASCDGPLFSGQDTVVIGGGNAGFETAAQLLAYAKSVTLIHRSAECSRADKTTVDAVLAHPNMKLLINTEPAEVRGEKFVTGVVVKNNKTGETQEIPASGVFVEIGMVPATDFVKGLLELDEWSRVKVNAKNQRTSMAGVWAAGDCSDELYHQNNIAAGDAVKALEDIYFFLRAAK</sequence>
<dbReference type="SUPFAM" id="SSF51905">
    <property type="entry name" value="FAD/NAD(P)-binding domain"/>
    <property type="match status" value="1"/>
</dbReference>
<gene>
    <name evidence="7" type="ORF">A2943_02720</name>
</gene>
<keyword evidence="1" id="KW-0285">Flavoprotein</keyword>
<evidence type="ECO:0000313" key="7">
    <source>
        <dbReference type="EMBL" id="OGC80768.1"/>
    </source>
</evidence>
<dbReference type="InterPro" id="IPR023753">
    <property type="entry name" value="FAD/NAD-binding_dom"/>
</dbReference>
<dbReference type="PROSITE" id="PS00573">
    <property type="entry name" value="PYRIDINE_REDOX_2"/>
    <property type="match status" value="1"/>
</dbReference>
<organism evidence="7 8">
    <name type="scientific">Candidatus Adlerbacteria bacterium RIFCSPLOWO2_01_FULL_51_16</name>
    <dbReference type="NCBI Taxonomy" id="1797243"/>
    <lineage>
        <taxon>Bacteria</taxon>
        <taxon>Candidatus Adleribacteriota</taxon>
    </lineage>
</organism>
<dbReference type="Proteomes" id="UP000176185">
    <property type="component" value="Unassembled WGS sequence"/>
</dbReference>
<dbReference type="Gene3D" id="3.50.50.60">
    <property type="entry name" value="FAD/NAD(P)-binding domain"/>
    <property type="match status" value="2"/>
</dbReference>
<dbReference type="InterPro" id="IPR036188">
    <property type="entry name" value="FAD/NAD-bd_sf"/>
</dbReference>
<keyword evidence="5" id="KW-0676">Redox-active center</keyword>
<accession>A0A1F4XGM1</accession>
<keyword evidence="4" id="KW-1015">Disulfide bond</keyword>
<evidence type="ECO:0000256" key="5">
    <source>
        <dbReference type="ARBA" id="ARBA00023284"/>
    </source>
</evidence>
<evidence type="ECO:0000256" key="1">
    <source>
        <dbReference type="ARBA" id="ARBA00022630"/>
    </source>
</evidence>
<evidence type="ECO:0000256" key="4">
    <source>
        <dbReference type="ARBA" id="ARBA00023157"/>
    </source>
</evidence>
<dbReference type="STRING" id="1797243.A2943_02720"/>
<evidence type="ECO:0000313" key="8">
    <source>
        <dbReference type="Proteomes" id="UP000176185"/>
    </source>
</evidence>
<dbReference type="EMBL" id="MEWX01000014">
    <property type="protein sequence ID" value="OGC80768.1"/>
    <property type="molecule type" value="Genomic_DNA"/>
</dbReference>
<protein>
    <recommendedName>
        <fullName evidence="6">FAD/NAD(P)-binding domain-containing protein</fullName>
    </recommendedName>
</protein>
<dbReference type="PANTHER" id="PTHR48105">
    <property type="entry name" value="THIOREDOXIN REDUCTASE 1-RELATED-RELATED"/>
    <property type="match status" value="1"/>
</dbReference>
<dbReference type="AlphaFoldDB" id="A0A1F4XGM1"/>